<evidence type="ECO:0000256" key="10">
    <source>
        <dbReference type="SAM" id="MobiDB-lite"/>
    </source>
</evidence>
<protein>
    <recommendedName>
        <fullName evidence="1">RNA-directed DNA polymerase</fullName>
        <ecNumber evidence="1">2.7.7.49</ecNumber>
    </recommendedName>
</protein>
<dbReference type="SUPFAM" id="SSF56672">
    <property type="entry name" value="DNA/RNA polymerases"/>
    <property type="match status" value="1"/>
</dbReference>
<keyword evidence="8" id="KW-0695">RNA-directed DNA polymerase</keyword>
<dbReference type="Gene3D" id="3.30.70.270">
    <property type="match status" value="2"/>
</dbReference>
<dbReference type="GO" id="GO:0008233">
    <property type="term" value="F:peptidase activity"/>
    <property type="evidence" value="ECO:0007669"/>
    <property type="project" value="UniProtKB-KW"/>
</dbReference>
<dbReference type="PANTHER" id="PTHR37984">
    <property type="entry name" value="PROTEIN CBG26694"/>
    <property type="match status" value="1"/>
</dbReference>
<evidence type="ECO:0000313" key="12">
    <source>
        <dbReference type="EMBL" id="KAL1139239.1"/>
    </source>
</evidence>
<feature type="region of interest" description="Disordered" evidence="10">
    <location>
        <begin position="384"/>
        <end position="411"/>
    </location>
</feature>
<dbReference type="GO" id="GO:0006508">
    <property type="term" value="P:proteolysis"/>
    <property type="evidence" value="ECO:0007669"/>
    <property type="project" value="UniProtKB-KW"/>
</dbReference>
<name>A0ABD0YTC8_9HEMI</name>
<dbReference type="AlphaFoldDB" id="A0ABD0YTC8"/>
<dbReference type="GO" id="GO:0003964">
    <property type="term" value="F:RNA-directed DNA polymerase activity"/>
    <property type="evidence" value="ECO:0007669"/>
    <property type="project" value="UniProtKB-KW"/>
</dbReference>
<proteinExistence type="predicted"/>
<evidence type="ECO:0000313" key="13">
    <source>
        <dbReference type="Proteomes" id="UP001558652"/>
    </source>
</evidence>
<dbReference type="InterPro" id="IPR050951">
    <property type="entry name" value="Retrovirus_Pol_polyprotein"/>
</dbReference>
<dbReference type="Pfam" id="PF00078">
    <property type="entry name" value="RVT_1"/>
    <property type="match status" value="1"/>
</dbReference>
<gene>
    <name evidence="12" type="ORF">AAG570_006225</name>
</gene>
<reference evidence="12 13" key="1">
    <citation type="submission" date="2024-07" db="EMBL/GenBank/DDBJ databases">
        <title>Chromosome-level genome assembly of the water stick insect Ranatra chinensis (Heteroptera: Nepidae).</title>
        <authorList>
            <person name="Liu X."/>
        </authorList>
    </citation>
    <scope>NUCLEOTIDE SEQUENCE [LARGE SCALE GENOMIC DNA]</scope>
    <source>
        <strain evidence="12">Cailab_2021Rc</strain>
        <tissue evidence="12">Muscle</tissue>
    </source>
</reference>
<dbReference type="InterPro" id="IPR043128">
    <property type="entry name" value="Rev_trsase/Diguanyl_cyclase"/>
</dbReference>
<evidence type="ECO:0000259" key="11">
    <source>
        <dbReference type="PROSITE" id="PS50878"/>
    </source>
</evidence>
<keyword evidence="4" id="KW-0548">Nucleotidyltransferase</keyword>
<dbReference type="Proteomes" id="UP001558652">
    <property type="component" value="Unassembled WGS sequence"/>
</dbReference>
<dbReference type="FunFam" id="3.10.10.10:FF:000007">
    <property type="entry name" value="Retrovirus-related Pol polyprotein from transposon 17.6-like Protein"/>
    <property type="match status" value="1"/>
</dbReference>
<dbReference type="InterPro" id="IPR000477">
    <property type="entry name" value="RT_dom"/>
</dbReference>
<dbReference type="Gene3D" id="3.10.10.10">
    <property type="entry name" value="HIV Type 1 Reverse Transcriptase, subunit A, domain 1"/>
    <property type="match status" value="1"/>
</dbReference>
<dbReference type="FunFam" id="3.30.70.270:FF:000020">
    <property type="entry name" value="Transposon Tf2-6 polyprotein-like Protein"/>
    <property type="match status" value="1"/>
</dbReference>
<keyword evidence="3" id="KW-0808">Transferase</keyword>
<keyword evidence="9" id="KW-0511">Multifunctional enzyme</keyword>
<evidence type="ECO:0000256" key="8">
    <source>
        <dbReference type="ARBA" id="ARBA00022918"/>
    </source>
</evidence>
<keyword evidence="6" id="KW-0255">Endonuclease</keyword>
<dbReference type="Pfam" id="PF17919">
    <property type="entry name" value="RT_RNaseH_2"/>
    <property type="match status" value="1"/>
</dbReference>
<dbReference type="InterPro" id="IPR041577">
    <property type="entry name" value="RT_RNaseH_2"/>
</dbReference>
<keyword evidence="13" id="KW-1185">Reference proteome</keyword>
<evidence type="ECO:0000256" key="5">
    <source>
        <dbReference type="ARBA" id="ARBA00022722"/>
    </source>
</evidence>
<feature type="compositionally biased region" description="Basic and acidic residues" evidence="10">
    <location>
        <begin position="392"/>
        <end position="405"/>
    </location>
</feature>
<dbReference type="InterPro" id="IPR043502">
    <property type="entry name" value="DNA/RNA_pol_sf"/>
</dbReference>
<dbReference type="EC" id="2.7.7.49" evidence="1"/>
<keyword evidence="7" id="KW-0378">Hydrolase</keyword>
<dbReference type="CDD" id="cd01647">
    <property type="entry name" value="RT_LTR"/>
    <property type="match status" value="1"/>
</dbReference>
<evidence type="ECO:0000256" key="6">
    <source>
        <dbReference type="ARBA" id="ARBA00022759"/>
    </source>
</evidence>
<accession>A0ABD0YTC8</accession>
<dbReference type="EMBL" id="JBFDAA010000002">
    <property type="protein sequence ID" value="KAL1139239.1"/>
    <property type="molecule type" value="Genomic_DNA"/>
</dbReference>
<dbReference type="PROSITE" id="PS50878">
    <property type="entry name" value="RT_POL"/>
    <property type="match status" value="1"/>
</dbReference>
<dbReference type="GO" id="GO:0004519">
    <property type="term" value="F:endonuclease activity"/>
    <property type="evidence" value="ECO:0007669"/>
    <property type="project" value="UniProtKB-KW"/>
</dbReference>
<keyword evidence="5" id="KW-0540">Nuclease</keyword>
<evidence type="ECO:0000256" key="3">
    <source>
        <dbReference type="ARBA" id="ARBA00022679"/>
    </source>
</evidence>
<evidence type="ECO:0000256" key="1">
    <source>
        <dbReference type="ARBA" id="ARBA00012493"/>
    </source>
</evidence>
<feature type="domain" description="Reverse transcriptase" evidence="11">
    <location>
        <begin position="87"/>
        <end position="271"/>
    </location>
</feature>
<evidence type="ECO:0000256" key="9">
    <source>
        <dbReference type="ARBA" id="ARBA00023268"/>
    </source>
</evidence>
<evidence type="ECO:0000256" key="4">
    <source>
        <dbReference type="ARBA" id="ARBA00022695"/>
    </source>
</evidence>
<evidence type="ECO:0000256" key="7">
    <source>
        <dbReference type="ARBA" id="ARBA00022801"/>
    </source>
</evidence>
<dbReference type="PANTHER" id="PTHR37984:SF5">
    <property type="entry name" value="PROTEIN NYNRIN-LIKE"/>
    <property type="match status" value="1"/>
</dbReference>
<organism evidence="12 13">
    <name type="scientific">Ranatra chinensis</name>
    <dbReference type="NCBI Taxonomy" id="642074"/>
    <lineage>
        <taxon>Eukaryota</taxon>
        <taxon>Metazoa</taxon>
        <taxon>Ecdysozoa</taxon>
        <taxon>Arthropoda</taxon>
        <taxon>Hexapoda</taxon>
        <taxon>Insecta</taxon>
        <taxon>Pterygota</taxon>
        <taxon>Neoptera</taxon>
        <taxon>Paraneoptera</taxon>
        <taxon>Hemiptera</taxon>
        <taxon>Heteroptera</taxon>
        <taxon>Panheteroptera</taxon>
        <taxon>Nepomorpha</taxon>
        <taxon>Nepidae</taxon>
        <taxon>Ranatrinae</taxon>
        <taxon>Ranatra</taxon>
    </lineage>
</organism>
<evidence type="ECO:0000256" key="2">
    <source>
        <dbReference type="ARBA" id="ARBA00022670"/>
    </source>
</evidence>
<keyword evidence="2" id="KW-0645">Protease</keyword>
<sequence length="426" mass="48663">MDWSSNEYEAILGTDALKSVKGHIVINGNEWRVRLGKFRYRPEGRVTLKSYVGAAVVRERGLITRANVHEHFGEVFHREEKEVRDLLAQGIIRKSVSPYCSPLWVVPKTPDAQGNPRYRVVVDFKELNKYTRPEKYPLPRLEEMLDRMNGATVFSLLDLKAGYHQIRMHEADCEKTAFQFGRGKYEFTRMPFGLRNAPTTFQRLMDEFLEGLNEDAIQVYMDDIIVFSRSEQEHGRHLRQLLHRLKEFGLKASCEKSSFFNASVKFMGHVLSWEGIHPDPGKVEAIKQLQEPVDVKGVRSIMGLIGYYRRFLPSLADRMEGWNSLTKRGAKFVITEDMRQALEWAKARLCEDPVLRFPNFALPFVITTDASQVAVGAVLSQVDSGGDPCEDYQPRENPKPRDIKGRTKGAATSARKSGILLIFVPI</sequence>
<comment type="caution">
    <text evidence="12">The sequence shown here is derived from an EMBL/GenBank/DDBJ whole genome shotgun (WGS) entry which is preliminary data.</text>
</comment>